<dbReference type="EMBL" id="LCPV01000063">
    <property type="protein sequence ID" value="KKW05388.1"/>
    <property type="molecule type" value="Genomic_DNA"/>
</dbReference>
<protein>
    <submittedName>
        <fullName evidence="2">Uncharacterized protein</fullName>
    </submittedName>
</protein>
<dbReference type="AlphaFoldDB" id="A0A0G1VFQ9"/>
<organism evidence="2 3">
    <name type="scientific">Candidatus Kaiserbacteria bacterium GW2011_GWC2_49_12</name>
    <dbReference type="NCBI Taxonomy" id="1618675"/>
    <lineage>
        <taxon>Bacteria</taxon>
        <taxon>Candidatus Kaiseribacteriota</taxon>
    </lineage>
</organism>
<dbReference type="Proteomes" id="UP000034589">
    <property type="component" value="Unassembled WGS sequence"/>
</dbReference>
<sequence>MSACFVVLLAPRSVAALTLVQITDLFNIFAGLMLTMSILLFFGGLGVYFTRLGTWPSDRDLAIKIMEWGVSVLFVLIVILAHCRWHNRCSRYSRSCYLCCREYGK</sequence>
<keyword evidence="1" id="KW-1133">Transmembrane helix</keyword>
<comment type="caution">
    <text evidence="2">The sequence shown here is derived from an EMBL/GenBank/DDBJ whole genome shotgun (WGS) entry which is preliminary data.</text>
</comment>
<evidence type="ECO:0000313" key="3">
    <source>
        <dbReference type="Proteomes" id="UP000034589"/>
    </source>
</evidence>
<proteinExistence type="predicted"/>
<name>A0A0G1VFQ9_9BACT</name>
<feature type="transmembrane region" description="Helical" evidence="1">
    <location>
        <begin position="61"/>
        <end position="81"/>
    </location>
</feature>
<evidence type="ECO:0000256" key="1">
    <source>
        <dbReference type="SAM" id="Phobius"/>
    </source>
</evidence>
<keyword evidence="1" id="KW-0472">Membrane</keyword>
<feature type="transmembrane region" description="Helical" evidence="1">
    <location>
        <begin position="26"/>
        <end position="49"/>
    </location>
</feature>
<accession>A0A0G1VFQ9</accession>
<keyword evidence="1" id="KW-0812">Transmembrane</keyword>
<reference evidence="2 3" key="1">
    <citation type="journal article" date="2015" name="Nature">
        <title>rRNA introns, odd ribosomes, and small enigmatic genomes across a large radiation of phyla.</title>
        <authorList>
            <person name="Brown C.T."/>
            <person name="Hug L.A."/>
            <person name="Thomas B.C."/>
            <person name="Sharon I."/>
            <person name="Castelle C.J."/>
            <person name="Singh A."/>
            <person name="Wilkins M.J."/>
            <person name="Williams K.H."/>
            <person name="Banfield J.F."/>
        </authorList>
    </citation>
    <scope>NUCLEOTIDE SEQUENCE [LARGE SCALE GENOMIC DNA]</scope>
</reference>
<evidence type="ECO:0000313" key="2">
    <source>
        <dbReference type="EMBL" id="KKW05388.1"/>
    </source>
</evidence>
<gene>
    <name evidence="2" type="ORF">UY39_C0063G0006</name>
</gene>